<gene>
    <name evidence="2" type="ORF">Vbra_3455</name>
</gene>
<dbReference type="VEuPathDB" id="CryptoDB:Vbra_3455"/>
<evidence type="ECO:0000313" key="3">
    <source>
        <dbReference type="Proteomes" id="UP000041254"/>
    </source>
</evidence>
<dbReference type="Proteomes" id="UP000041254">
    <property type="component" value="Unassembled WGS sequence"/>
</dbReference>
<feature type="region of interest" description="Disordered" evidence="1">
    <location>
        <begin position="1"/>
        <end position="91"/>
    </location>
</feature>
<evidence type="ECO:0000313" key="2">
    <source>
        <dbReference type="EMBL" id="CEM36847.1"/>
    </source>
</evidence>
<organism evidence="2 3">
    <name type="scientific">Vitrella brassicaformis (strain CCMP3155)</name>
    <dbReference type="NCBI Taxonomy" id="1169540"/>
    <lineage>
        <taxon>Eukaryota</taxon>
        <taxon>Sar</taxon>
        <taxon>Alveolata</taxon>
        <taxon>Colpodellida</taxon>
        <taxon>Vitrellaceae</taxon>
        <taxon>Vitrella</taxon>
    </lineage>
</organism>
<name>A0A0G4GZY5_VITBC</name>
<keyword evidence="3" id="KW-1185">Reference proteome</keyword>
<dbReference type="InParanoid" id="A0A0G4GZY5"/>
<protein>
    <submittedName>
        <fullName evidence="2">Uncharacterized protein</fullName>
    </submittedName>
</protein>
<dbReference type="EMBL" id="CDMY01000908">
    <property type="protein sequence ID" value="CEM36847.1"/>
    <property type="molecule type" value="Genomic_DNA"/>
</dbReference>
<proteinExistence type="predicted"/>
<reference evidence="2 3" key="1">
    <citation type="submission" date="2014-11" db="EMBL/GenBank/DDBJ databases">
        <authorList>
            <person name="Zhu J."/>
            <person name="Qi W."/>
            <person name="Song R."/>
        </authorList>
    </citation>
    <scope>NUCLEOTIDE SEQUENCE [LARGE SCALE GENOMIC DNA]</scope>
</reference>
<dbReference type="AlphaFoldDB" id="A0A0G4GZY5"/>
<accession>A0A0G4GZY5</accession>
<sequence length="91" mass="9971">MDMKGQPNPSQPAKTPGQRASVERRARDTVDRSSLLTHVGFPTTGLSEDAYDHRLAMVPGTQSSVSQRPPAKSFRKMTPESARESQSTRTS</sequence>
<feature type="compositionally biased region" description="Basic and acidic residues" evidence="1">
    <location>
        <begin position="21"/>
        <end position="31"/>
    </location>
</feature>
<evidence type="ECO:0000256" key="1">
    <source>
        <dbReference type="SAM" id="MobiDB-lite"/>
    </source>
</evidence>